<feature type="region of interest" description="Disordered" evidence="1">
    <location>
        <begin position="32"/>
        <end position="96"/>
    </location>
</feature>
<dbReference type="EMBL" id="OX465081">
    <property type="protein sequence ID" value="CAI9288356.1"/>
    <property type="molecule type" value="Genomic_DNA"/>
</dbReference>
<organism evidence="2 3">
    <name type="scientific">Lactuca saligna</name>
    <name type="common">Willowleaf lettuce</name>
    <dbReference type="NCBI Taxonomy" id="75948"/>
    <lineage>
        <taxon>Eukaryota</taxon>
        <taxon>Viridiplantae</taxon>
        <taxon>Streptophyta</taxon>
        <taxon>Embryophyta</taxon>
        <taxon>Tracheophyta</taxon>
        <taxon>Spermatophyta</taxon>
        <taxon>Magnoliopsida</taxon>
        <taxon>eudicotyledons</taxon>
        <taxon>Gunneridae</taxon>
        <taxon>Pentapetalae</taxon>
        <taxon>asterids</taxon>
        <taxon>campanulids</taxon>
        <taxon>Asterales</taxon>
        <taxon>Asteraceae</taxon>
        <taxon>Cichorioideae</taxon>
        <taxon>Cichorieae</taxon>
        <taxon>Lactucinae</taxon>
        <taxon>Lactuca</taxon>
    </lineage>
</organism>
<feature type="compositionally biased region" description="Polar residues" evidence="1">
    <location>
        <begin position="32"/>
        <end position="51"/>
    </location>
</feature>
<accession>A0AA36E9P3</accession>
<dbReference type="Proteomes" id="UP001177003">
    <property type="component" value="Chromosome 5"/>
</dbReference>
<evidence type="ECO:0000313" key="3">
    <source>
        <dbReference type="Proteomes" id="UP001177003"/>
    </source>
</evidence>
<feature type="compositionally biased region" description="Basic and acidic residues" evidence="1">
    <location>
        <begin position="52"/>
        <end position="61"/>
    </location>
</feature>
<dbReference type="AlphaFoldDB" id="A0AA36E9P3"/>
<reference evidence="2" key="1">
    <citation type="submission" date="2023-04" db="EMBL/GenBank/DDBJ databases">
        <authorList>
            <person name="Vijverberg K."/>
            <person name="Xiong W."/>
            <person name="Schranz E."/>
        </authorList>
    </citation>
    <scope>NUCLEOTIDE SEQUENCE</scope>
</reference>
<evidence type="ECO:0000256" key="1">
    <source>
        <dbReference type="SAM" id="MobiDB-lite"/>
    </source>
</evidence>
<evidence type="ECO:0000313" key="2">
    <source>
        <dbReference type="EMBL" id="CAI9288356.1"/>
    </source>
</evidence>
<gene>
    <name evidence="2" type="ORF">LSALG_LOCUS27658</name>
</gene>
<proteinExistence type="predicted"/>
<feature type="compositionally biased region" description="Polar residues" evidence="1">
    <location>
        <begin position="68"/>
        <end position="96"/>
    </location>
</feature>
<protein>
    <submittedName>
        <fullName evidence="2">Uncharacterized protein</fullName>
    </submittedName>
</protein>
<keyword evidence="3" id="KW-1185">Reference proteome</keyword>
<sequence length="96" mass="11202">MQQSYNTFTISEENLSYNLCNQFSQRVSETQFQSSQPKHFQFRDSQNVESKSSSDDRFSKETKKKLTRSCNLLSRKNAPLQTARSQRNGWNAKSLL</sequence>
<name>A0AA36E9P3_LACSI</name>